<organism evidence="3 4">
    <name type="scientific">Rhynchospora tenuis</name>
    <dbReference type="NCBI Taxonomy" id="198213"/>
    <lineage>
        <taxon>Eukaryota</taxon>
        <taxon>Viridiplantae</taxon>
        <taxon>Streptophyta</taxon>
        <taxon>Embryophyta</taxon>
        <taxon>Tracheophyta</taxon>
        <taxon>Spermatophyta</taxon>
        <taxon>Magnoliopsida</taxon>
        <taxon>Liliopsida</taxon>
        <taxon>Poales</taxon>
        <taxon>Cyperaceae</taxon>
        <taxon>Cyperoideae</taxon>
        <taxon>Rhynchosporeae</taxon>
        <taxon>Rhynchospora</taxon>
    </lineage>
</organism>
<evidence type="ECO:0000256" key="1">
    <source>
        <dbReference type="SAM" id="MobiDB-lite"/>
    </source>
</evidence>
<dbReference type="PANTHER" id="PTHR15048:SF0">
    <property type="entry name" value="STARCH-BINDING DOMAIN-CONTAINING PROTEIN 1"/>
    <property type="match status" value="1"/>
</dbReference>
<evidence type="ECO:0000259" key="2">
    <source>
        <dbReference type="PROSITE" id="PS51166"/>
    </source>
</evidence>
<dbReference type="GO" id="GO:2001070">
    <property type="term" value="F:starch binding"/>
    <property type="evidence" value="ECO:0007669"/>
    <property type="project" value="InterPro"/>
</dbReference>
<feature type="compositionally biased region" description="Polar residues" evidence="1">
    <location>
        <begin position="243"/>
        <end position="266"/>
    </location>
</feature>
<dbReference type="EMBL" id="JAMRDG010000001">
    <property type="protein sequence ID" value="KAJ3703403.1"/>
    <property type="molecule type" value="Genomic_DNA"/>
</dbReference>
<protein>
    <recommendedName>
        <fullName evidence="2">CBM20 domain-containing protein</fullName>
    </recommendedName>
</protein>
<feature type="compositionally biased region" description="Basic and acidic residues" evidence="1">
    <location>
        <begin position="267"/>
        <end position="280"/>
    </location>
</feature>
<dbReference type="AlphaFoldDB" id="A0AAD5ZT15"/>
<feature type="compositionally biased region" description="Basic and acidic residues" evidence="1">
    <location>
        <begin position="217"/>
        <end position="241"/>
    </location>
</feature>
<dbReference type="PROSITE" id="PS51166">
    <property type="entry name" value="CBM20"/>
    <property type="match status" value="1"/>
</dbReference>
<keyword evidence="4" id="KW-1185">Reference proteome</keyword>
<dbReference type="InterPro" id="IPR013783">
    <property type="entry name" value="Ig-like_fold"/>
</dbReference>
<dbReference type="Pfam" id="PF00686">
    <property type="entry name" value="CBM_20"/>
    <property type="match status" value="1"/>
</dbReference>
<dbReference type="PANTHER" id="PTHR15048">
    <property type="entry name" value="STARCH-BINDING DOMAIN-CONTAINING PROTEIN 1"/>
    <property type="match status" value="1"/>
</dbReference>
<dbReference type="SUPFAM" id="SSF49452">
    <property type="entry name" value="Starch-binding domain-like"/>
    <property type="match status" value="1"/>
</dbReference>
<name>A0AAD5ZT15_9POAL</name>
<dbReference type="SMART" id="SM01065">
    <property type="entry name" value="CBM_2"/>
    <property type="match status" value="1"/>
</dbReference>
<comment type="caution">
    <text evidence="3">The sequence shown here is derived from an EMBL/GenBank/DDBJ whole genome shotgun (WGS) entry which is preliminary data.</text>
</comment>
<reference evidence="3 4" key="1">
    <citation type="journal article" date="2022" name="Cell">
        <title>Repeat-based holocentromeres influence genome architecture and karyotype evolution.</title>
        <authorList>
            <person name="Hofstatter P.G."/>
            <person name="Thangavel G."/>
            <person name="Lux T."/>
            <person name="Neumann P."/>
            <person name="Vondrak T."/>
            <person name="Novak P."/>
            <person name="Zhang M."/>
            <person name="Costa L."/>
            <person name="Castellani M."/>
            <person name="Scott A."/>
            <person name="Toegelov H."/>
            <person name="Fuchs J."/>
            <person name="Mata-Sucre Y."/>
            <person name="Dias Y."/>
            <person name="Vanzela A.L.L."/>
            <person name="Huettel B."/>
            <person name="Almeida C.C.S."/>
            <person name="Simkova H."/>
            <person name="Souza G."/>
            <person name="Pedrosa-Harand A."/>
            <person name="Macas J."/>
            <person name="Mayer K.F.X."/>
            <person name="Houben A."/>
            <person name="Marques A."/>
        </authorList>
    </citation>
    <scope>NUCLEOTIDE SEQUENCE [LARGE SCALE GENOMIC DNA]</scope>
    <source>
        <strain evidence="3">RhyTen1mFocal</strain>
    </source>
</reference>
<dbReference type="Gene3D" id="2.60.40.10">
    <property type="entry name" value="Immunoglobulins"/>
    <property type="match status" value="1"/>
</dbReference>
<evidence type="ECO:0000313" key="4">
    <source>
        <dbReference type="Proteomes" id="UP001210211"/>
    </source>
</evidence>
<sequence>MDTVGKVKLQCWKSQFPAWRKLPCFSYKLSFEMKRKLISLPLLLVSPPSCSLSMSPKVDEEQSDSVIPSTALSESDSILVHVRFVLQKECMFGERFYLVGDDPLFGLWDPSNGVPLDWSNDHIWSVQLEDVPISKKVEFKFVLVNISGEVQWQPGPNRILLLDQVMASTNSQASTITVWEDWDSAGSQTISLEDDVPVSTEATVMQDEIQVHGPDQTNEKDEIEVHGPDQTNKKDEIEFHGPDQTNKTSNNSESTQEDANSGNISKNRLESSEPDRESHSEGMSLVPGLNPETTFSQENDSIKHLETADGDGSPANEMTLDDCEEQSYNNGREELSISSEEVNLETTTAGILRNDLRWGQRALEDSTTASILGNDLQWGRKALHDFISGLGFDFDKT</sequence>
<dbReference type="CDD" id="cd05467">
    <property type="entry name" value="CBM20"/>
    <property type="match status" value="1"/>
</dbReference>
<evidence type="ECO:0000313" key="3">
    <source>
        <dbReference type="EMBL" id="KAJ3703403.1"/>
    </source>
</evidence>
<feature type="domain" description="CBM20" evidence="2">
    <location>
        <begin position="74"/>
        <end position="184"/>
    </location>
</feature>
<gene>
    <name evidence="3" type="ORF">LUZ61_007108</name>
</gene>
<proteinExistence type="predicted"/>
<dbReference type="Proteomes" id="UP001210211">
    <property type="component" value="Unassembled WGS sequence"/>
</dbReference>
<accession>A0AAD5ZT15</accession>
<feature type="region of interest" description="Disordered" evidence="1">
    <location>
        <begin position="210"/>
        <end position="296"/>
    </location>
</feature>
<dbReference type="InterPro" id="IPR013784">
    <property type="entry name" value="Carb-bd-like_fold"/>
</dbReference>
<dbReference type="GO" id="GO:0016020">
    <property type="term" value="C:membrane"/>
    <property type="evidence" value="ECO:0007669"/>
    <property type="project" value="TreeGrafter"/>
</dbReference>
<dbReference type="InterPro" id="IPR002044">
    <property type="entry name" value="CBM20"/>
</dbReference>